<feature type="compositionally biased region" description="Basic and acidic residues" evidence="1">
    <location>
        <begin position="603"/>
        <end position="613"/>
    </location>
</feature>
<feature type="transmembrane region" description="Helical" evidence="2">
    <location>
        <begin position="321"/>
        <end position="341"/>
    </location>
</feature>
<evidence type="ECO:0000256" key="1">
    <source>
        <dbReference type="SAM" id="MobiDB-lite"/>
    </source>
</evidence>
<feature type="compositionally biased region" description="Polar residues" evidence="1">
    <location>
        <begin position="183"/>
        <end position="195"/>
    </location>
</feature>
<name>A0ABP0DDM1_9PEZI</name>
<protein>
    <recommendedName>
        <fullName evidence="5">Transmembrane protein</fullName>
    </recommendedName>
</protein>
<feature type="transmembrane region" description="Helical" evidence="2">
    <location>
        <begin position="270"/>
        <end position="294"/>
    </location>
</feature>
<feature type="compositionally biased region" description="Basic and acidic residues" evidence="1">
    <location>
        <begin position="419"/>
        <end position="428"/>
    </location>
</feature>
<evidence type="ECO:0000256" key="2">
    <source>
        <dbReference type="SAM" id="Phobius"/>
    </source>
</evidence>
<feature type="region of interest" description="Disordered" evidence="1">
    <location>
        <begin position="29"/>
        <end position="56"/>
    </location>
</feature>
<reference evidence="3 4" key="1">
    <citation type="submission" date="2024-01" db="EMBL/GenBank/DDBJ databases">
        <authorList>
            <person name="Allen C."/>
            <person name="Tagirdzhanova G."/>
        </authorList>
    </citation>
    <scope>NUCLEOTIDE SEQUENCE [LARGE SCALE GENOMIC DNA]</scope>
    <source>
        <strain evidence="3 4">CBS 573.63</strain>
    </source>
</reference>
<accession>A0ABP0DDM1</accession>
<evidence type="ECO:0000313" key="4">
    <source>
        <dbReference type="Proteomes" id="UP001642501"/>
    </source>
</evidence>
<dbReference type="Proteomes" id="UP001642501">
    <property type="component" value="Unassembled WGS sequence"/>
</dbReference>
<sequence>MACQFAVQNFSLPSRTGSLRLFSSTVVDDRDIHDGDSDPGTTTSFNSNRTPRRVPKPTLTPASSAIHLFHFNDETAAQTAARPRMLLRPMSTSSLAPALTALGDNINNHAREGSVENDIVNQQKEAFKAKCLVPPAIAVGMQRADVRMTTESVGTNLGENHFATSVLPEWARQMSAPARSPTKKTWQSASEQIQDGDSLDGRVQANGIANTRIHAGDANSVNSLDNELPGLARSVSIRRGPRLRHISLSEVQAADDAARRISNVRRERRVFWALVALALIGVLSCPGAVTLAVAQAAMQAGVEEIGPDENGGGPIWDSRTLGWLVASLLVSVSATAGLAVATSARCRRRRDAVGREDTYSLAGEKAVLAQLVQSGTRGGRQAAAESGLACGDGSRCSHRFSALFSNRARQHQVAASQTRETRETRQTGDSRAGWVEMDDADDEPVNGTGVFCWWPLKPSTKEVSTTANLAGAENTDRIASTNEISDKVSHRFSNRSKYWKKDTGLKEKNLPLPSTAPVCEEDRNWNKFTQDPIQLRRYVETLEFRLATVERVHQVLNTNEPEINVAAARHLLPDFVRSPGMALPPRAVVRVPNAGKTQAVDSLGREKKTEHDV</sequence>
<keyword evidence="2" id="KW-1133">Transmembrane helix</keyword>
<gene>
    <name evidence="3" type="ORF">SEPCBS57363_001737</name>
</gene>
<organism evidence="3 4">
    <name type="scientific">Sporothrix epigloea</name>
    <dbReference type="NCBI Taxonomy" id="1892477"/>
    <lineage>
        <taxon>Eukaryota</taxon>
        <taxon>Fungi</taxon>
        <taxon>Dikarya</taxon>
        <taxon>Ascomycota</taxon>
        <taxon>Pezizomycotina</taxon>
        <taxon>Sordariomycetes</taxon>
        <taxon>Sordariomycetidae</taxon>
        <taxon>Ophiostomatales</taxon>
        <taxon>Ophiostomataceae</taxon>
        <taxon>Sporothrix</taxon>
    </lineage>
</organism>
<evidence type="ECO:0008006" key="5">
    <source>
        <dbReference type="Google" id="ProtNLM"/>
    </source>
</evidence>
<comment type="caution">
    <text evidence="3">The sequence shown here is derived from an EMBL/GenBank/DDBJ whole genome shotgun (WGS) entry which is preliminary data.</text>
</comment>
<feature type="region of interest" description="Disordered" evidence="1">
    <location>
        <begin position="176"/>
        <end position="201"/>
    </location>
</feature>
<keyword evidence="4" id="KW-1185">Reference proteome</keyword>
<dbReference type="EMBL" id="CAWUOM010000019">
    <property type="protein sequence ID" value="CAK7265736.1"/>
    <property type="molecule type" value="Genomic_DNA"/>
</dbReference>
<evidence type="ECO:0000313" key="3">
    <source>
        <dbReference type="EMBL" id="CAK7265736.1"/>
    </source>
</evidence>
<proteinExistence type="predicted"/>
<keyword evidence="2" id="KW-0472">Membrane</keyword>
<keyword evidence="2" id="KW-0812">Transmembrane</keyword>
<feature type="compositionally biased region" description="Polar residues" evidence="1">
    <location>
        <begin position="39"/>
        <end position="49"/>
    </location>
</feature>
<feature type="region of interest" description="Disordered" evidence="1">
    <location>
        <begin position="411"/>
        <end position="430"/>
    </location>
</feature>
<feature type="region of interest" description="Disordered" evidence="1">
    <location>
        <begin position="593"/>
        <end position="613"/>
    </location>
</feature>